<name>A0A381X6I3_9ZZZZ</name>
<dbReference type="InterPro" id="IPR042095">
    <property type="entry name" value="SUMF_sf"/>
</dbReference>
<gene>
    <name evidence="2" type="ORF">METZ01_LOCUS113132</name>
</gene>
<evidence type="ECO:0000313" key="2">
    <source>
        <dbReference type="EMBL" id="SVA60278.1"/>
    </source>
</evidence>
<dbReference type="PANTHER" id="PTHR23150">
    <property type="entry name" value="SULFATASE MODIFYING FACTOR 1, 2"/>
    <property type="match status" value="1"/>
</dbReference>
<evidence type="ECO:0000259" key="1">
    <source>
        <dbReference type="Pfam" id="PF03781"/>
    </source>
</evidence>
<dbReference type="Pfam" id="PF03781">
    <property type="entry name" value="FGE-sulfatase"/>
    <property type="match status" value="1"/>
</dbReference>
<dbReference type="PANTHER" id="PTHR23150:SF19">
    <property type="entry name" value="FORMYLGLYCINE-GENERATING ENZYME"/>
    <property type="match status" value="1"/>
</dbReference>
<proteinExistence type="predicted"/>
<dbReference type="Gene3D" id="3.90.1580.10">
    <property type="entry name" value="paralog of FGE (formylglycine-generating enzyme)"/>
    <property type="match status" value="1"/>
</dbReference>
<dbReference type="EMBL" id="UINC01014072">
    <property type="protein sequence ID" value="SVA60278.1"/>
    <property type="molecule type" value="Genomic_DNA"/>
</dbReference>
<reference evidence="2" key="1">
    <citation type="submission" date="2018-05" db="EMBL/GenBank/DDBJ databases">
        <authorList>
            <person name="Lanie J.A."/>
            <person name="Ng W.-L."/>
            <person name="Kazmierczak K.M."/>
            <person name="Andrzejewski T.M."/>
            <person name="Davidsen T.M."/>
            <person name="Wayne K.J."/>
            <person name="Tettelin H."/>
            <person name="Glass J.I."/>
            <person name="Rusch D."/>
            <person name="Podicherti R."/>
            <person name="Tsui H.-C.T."/>
            <person name="Winkler M.E."/>
        </authorList>
    </citation>
    <scope>NUCLEOTIDE SEQUENCE</scope>
</reference>
<protein>
    <recommendedName>
        <fullName evidence="1">Sulfatase-modifying factor enzyme-like domain-containing protein</fullName>
    </recommendedName>
</protein>
<dbReference type="InterPro" id="IPR051043">
    <property type="entry name" value="Sulfatase_Mod_Factor_Kinase"/>
</dbReference>
<organism evidence="2">
    <name type="scientific">marine metagenome</name>
    <dbReference type="NCBI Taxonomy" id="408172"/>
    <lineage>
        <taxon>unclassified sequences</taxon>
        <taxon>metagenomes</taxon>
        <taxon>ecological metagenomes</taxon>
    </lineage>
</organism>
<dbReference type="AlphaFoldDB" id="A0A381X6I3"/>
<accession>A0A381X6I3</accession>
<dbReference type="GO" id="GO:0120147">
    <property type="term" value="F:formylglycine-generating oxidase activity"/>
    <property type="evidence" value="ECO:0007669"/>
    <property type="project" value="TreeGrafter"/>
</dbReference>
<feature type="domain" description="Sulfatase-modifying factor enzyme-like" evidence="1">
    <location>
        <begin position="13"/>
        <end position="227"/>
    </location>
</feature>
<dbReference type="SUPFAM" id="SSF56436">
    <property type="entry name" value="C-type lectin-like"/>
    <property type="match status" value="1"/>
</dbReference>
<dbReference type="InterPro" id="IPR016187">
    <property type="entry name" value="CTDL_fold"/>
</dbReference>
<sequence length="243" mass="27383">MAFSENIEFRNTTDDMVVIPSGKFKMGCNQFGPMHGAPEHLVYLNQFMIDRFEVTNKRFEEIIPDHKLRRSKLSSCDECPVTNVSWYEAVDYCYLTGKTLPTEAQWEKAAGNGDGCAFPWGYNFNLKDNQARGGLELRDKSVPVGSYPPNMYGVYDMGGNVWEWVSDWMAPGYQVSQTPIDPKGPSSGVMKVRRGGAYSDNVIAMATGYRDWSHPSSRFFSDIGFRCTINVKGKFRNGLATQD</sequence>
<dbReference type="InterPro" id="IPR005532">
    <property type="entry name" value="SUMF_dom"/>
</dbReference>